<sequence length="233" mass="25647">MLALLLASLLAAAYLHGKAHSGPHNFWTTVASVVIHLAILYAGGFFSSSAQAQTIPAAAQHYRRDLVRAAHSAWGLDAPIAVFAAQVHQESAWRPNAISHVGARGLAQFMPATARWWCERTGTPPDACLPHNPTWALRALVGYDRWLYERTPARYSAFDRWWVALRAYNGGLGHWQREAAATGLAQPSRQRVDAACGQARRHASHCPENLGYPARILIALQPRYASWGQTVEP</sequence>
<protein>
    <submittedName>
        <fullName evidence="3">Lytic transglycosylase domain-containing protein</fullName>
    </submittedName>
</protein>
<dbReference type="InterPro" id="IPR023346">
    <property type="entry name" value="Lysozyme-like_dom_sf"/>
</dbReference>
<dbReference type="EMBL" id="RDQM01000014">
    <property type="protein sequence ID" value="RMW96018.1"/>
    <property type="molecule type" value="Genomic_DNA"/>
</dbReference>
<evidence type="ECO:0000313" key="3">
    <source>
        <dbReference type="EMBL" id="RMW96018.1"/>
    </source>
</evidence>
<dbReference type="Proteomes" id="UP000267521">
    <property type="component" value="Unassembled WGS sequence"/>
</dbReference>
<dbReference type="PANTHER" id="PTHR37423:SF2">
    <property type="entry name" value="MEMBRANE-BOUND LYTIC MUREIN TRANSGLYCOSYLASE C"/>
    <property type="match status" value="1"/>
</dbReference>
<accession>A0A3M6Q132</accession>
<proteinExistence type="inferred from homology"/>
<dbReference type="Pfam" id="PF01464">
    <property type="entry name" value="SLT"/>
    <property type="match status" value="1"/>
</dbReference>
<reference evidence="3 4" key="1">
    <citation type="submission" date="2018-10" db="EMBL/GenBank/DDBJ databases">
        <title>Comamonadaceae CDC group NO-1 genome sequencing and assembly.</title>
        <authorList>
            <person name="Bernier A.-M."/>
            <person name="Bernard K."/>
        </authorList>
    </citation>
    <scope>NUCLEOTIDE SEQUENCE [LARGE SCALE GENOMIC DNA]</scope>
    <source>
        <strain evidence="3 4">NML970147</strain>
    </source>
</reference>
<feature type="domain" description="Transglycosylase SLT" evidence="2">
    <location>
        <begin position="68"/>
        <end position="181"/>
    </location>
</feature>
<dbReference type="InterPro" id="IPR008258">
    <property type="entry name" value="Transglycosylase_SLT_dom_1"/>
</dbReference>
<organism evidence="3 4">
    <name type="scientific">Allofranklinella schreckenbergeri</name>
    <dbReference type="NCBI Taxonomy" id="1076744"/>
    <lineage>
        <taxon>Bacteria</taxon>
        <taxon>Pseudomonadati</taxon>
        <taxon>Pseudomonadota</taxon>
        <taxon>Betaproteobacteria</taxon>
        <taxon>Burkholderiales</taxon>
        <taxon>Comamonadaceae</taxon>
        <taxon>Allofranklinella</taxon>
    </lineage>
</organism>
<dbReference type="RefSeq" id="WP_122238963.1">
    <property type="nucleotide sequence ID" value="NZ_RDQM01000014.1"/>
</dbReference>
<dbReference type="AlphaFoldDB" id="A0A3M6Q132"/>
<name>A0A3M6Q132_9BURK</name>
<evidence type="ECO:0000313" key="4">
    <source>
        <dbReference type="Proteomes" id="UP000267521"/>
    </source>
</evidence>
<dbReference type="Gene3D" id="1.10.530.10">
    <property type="match status" value="1"/>
</dbReference>
<dbReference type="PANTHER" id="PTHR37423">
    <property type="entry name" value="SOLUBLE LYTIC MUREIN TRANSGLYCOSYLASE-RELATED"/>
    <property type="match status" value="1"/>
</dbReference>
<dbReference type="SUPFAM" id="SSF53955">
    <property type="entry name" value="Lysozyme-like"/>
    <property type="match status" value="1"/>
</dbReference>
<gene>
    <name evidence="3" type="ORF">EBQ26_10445</name>
</gene>
<evidence type="ECO:0000259" key="2">
    <source>
        <dbReference type="Pfam" id="PF01464"/>
    </source>
</evidence>
<comment type="similarity">
    <text evidence="1">Belongs to the transglycosylase Slt family.</text>
</comment>
<evidence type="ECO:0000256" key="1">
    <source>
        <dbReference type="ARBA" id="ARBA00007734"/>
    </source>
</evidence>
<comment type="caution">
    <text evidence="3">The sequence shown here is derived from an EMBL/GenBank/DDBJ whole genome shotgun (WGS) entry which is preliminary data.</text>
</comment>